<evidence type="ECO:0008006" key="3">
    <source>
        <dbReference type="Google" id="ProtNLM"/>
    </source>
</evidence>
<sequence>MTITQINCDIERANIARTILESLPDWFGNSEAIEEYIAVSKGQPFFCAFIAIQYNNSQAGLYIPA</sequence>
<organism evidence="1 2">
    <name type="scientific">Murimonas intestini</name>
    <dbReference type="NCBI Taxonomy" id="1337051"/>
    <lineage>
        <taxon>Bacteria</taxon>
        <taxon>Bacillati</taxon>
        <taxon>Bacillota</taxon>
        <taxon>Clostridia</taxon>
        <taxon>Lachnospirales</taxon>
        <taxon>Lachnospiraceae</taxon>
        <taxon>Murimonas</taxon>
    </lineage>
</organism>
<comment type="caution">
    <text evidence="1">The sequence shown here is derived from an EMBL/GenBank/DDBJ whole genome shotgun (WGS) entry which is preliminary data.</text>
</comment>
<dbReference type="RefSeq" id="WP_109624315.1">
    <property type="nucleotide sequence ID" value="NZ_JANKBI010000001.1"/>
</dbReference>
<proteinExistence type="predicted"/>
<accession>A0AB73T9S0</accession>
<evidence type="ECO:0000313" key="1">
    <source>
        <dbReference type="EMBL" id="PWJ78871.1"/>
    </source>
</evidence>
<dbReference type="EMBL" id="QGGY01000001">
    <property type="protein sequence ID" value="PWJ78871.1"/>
    <property type="molecule type" value="Genomic_DNA"/>
</dbReference>
<name>A0AB73T9S0_9FIRM</name>
<gene>
    <name evidence="1" type="ORF">C7383_101241</name>
</gene>
<keyword evidence="2" id="KW-1185">Reference proteome</keyword>
<dbReference type="Proteomes" id="UP000245412">
    <property type="component" value="Unassembled WGS sequence"/>
</dbReference>
<protein>
    <recommendedName>
        <fullName evidence="3">GNAT family N-acetyltransferase</fullName>
    </recommendedName>
</protein>
<evidence type="ECO:0000313" key="2">
    <source>
        <dbReference type="Proteomes" id="UP000245412"/>
    </source>
</evidence>
<reference evidence="1 2" key="1">
    <citation type="submission" date="2018-05" db="EMBL/GenBank/DDBJ databases">
        <authorList>
            <person name="Goeker M."/>
            <person name="Huntemann M."/>
            <person name="Clum A."/>
            <person name="Pillay M."/>
            <person name="Palaniappan K."/>
            <person name="Varghese N."/>
            <person name="Mikhailova N."/>
            <person name="Stamatis D."/>
            <person name="Reddy T."/>
            <person name="Daum C."/>
            <person name="Shapiro N."/>
            <person name="Ivanova N."/>
            <person name="Kyrpides N."/>
            <person name="Woyke T."/>
        </authorList>
    </citation>
    <scope>NUCLEOTIDE SEQUENCE [LARGE SCALE GENOMIC DNA]</scope>
    <source>
        <strain evidence="1 2">DSM 26524</strain>
    </source>
</reference>
<dbReference type="AlphaFoldDB" id="A0AB73T9S0"/>